<evidence type="ECO:0000256" key="6">
    <source>
        <dbReference type="ARBA" id="ARBA00022833"/>
    </source>
</evidence>
<reference evidence="11 12" key="1">
    <citation type="submission" date="2019-09" db="EMBL/GenBank/DDBJ databases">
        <title>Bird 10,000 Genomes (B10K) Project - Family phase.</title>
        <authorList>
            <person name="Zhang G."/>
        </authorList>
    </citation>
    <scope>NUCLEOTIDE SEQUENCE [LARGE SCALE GENOMIC DNA]</scope>
    <source>
        <strain evidence="11">B10K-DU-029-37</strain>
        <tissue evidence="11">Liver</tissue>
    </source>
</reference>
<keyword evidence="12" id="KW-1185">Reference proteome</keyword>
<evidence type="ECO:0000313" key="12">
    <source>
        <dbReference type="Proteomes" id="UP000538725"/>
    </source>
</evidence>
<evidence type="ECO:0000256" key="2">
    <source>
        <dbReference type="ARBA" id="ARBA00022695"/>
    </source>
</evidence>
<evidence type="ECO:0000256" key="3">
    <source>
        <dbReference type="ARBA" id="ARBA00022722"/>
    </source>
</evidence>
<keyword evidence="4" id="KW-0255">Endonuclease</keyword>
<dbReference type="AlphaFoldDB" id="A0A7K7ZG45"/>
<protein>
    <submittedName>
        <fullName evidence="11">POK6 protein</fullName>
    </submittedName>
</protein>
<keyword evidence="5" id="KW-0378">Hydrolase</keyword>
<feature type="domain" description="Integrase catalytic" evidence="10">
    <location>
        <begin position="1"/>
        <end position="72"/>
    </location>
</feature>
<dbReference type="PANTHER" id="PTHR41694">
    <property type="entry name" value="ENDOGENOUS RETROVIRUS GROUP K MEMBER POL PROTEIN"/>
    <property type="match status" value="1"/>
</dbReference>
<dbReference type="InterPro" id="IPR001584">
    <property type="entry name" value="Integrase_cat-core"/>
</dbReference>
<evidence type="ECO:0000256" key="5">
    <source>
        <dbReference type="ARBA" id="ARBA00022801"/>
    </source>
</evidence>
<gene>
    <name evidence="11" type="primary">Ervk6_1</name>
    <name evidence="11" type="ORF">MELVER_R15888</name>
</gene>
<evidence type="ECO:0000256" key="7">
    <source>
        <dbReference type="ARBA" id="ARBA00022918"/>
    </source>
</evidence>
<feature type="region of interest" description="Disordered" evidence="9">
    <location>
        <begin position="71"/>
        <end position="98"/>
    </location>
</feature>
<evidence type="ECO:0000256" key="1">
    <source>
        <dbReference type="ARBA" id="ARBA00022679"/>
    </source>
</evidence>
<keyword evidence="8" id="KW-0511">Multifunctional enzyme</keyword>
<dbReference type="Proteomes" id="UP000538725">
    <property type="component" value="Unassembled WGS sequence"/>
</dbReference>
<keyword evidence="2" id="KW-0548">Nucleotidyltransferase</keyword>
<comment type="caution">
    <text evidence="11">The sequence shown here is derived from an EMBL/GenBank/DDBJ whole genome shotgun (WGS) entry which is preliminary data.</text>
</comment>
<sequence>IQHTTGIPHSLTGQSVVERTHQNIKKMLSRQKGGDEVSSPAERLSKALFTLNFLNCSFEEPLPPVTRHFANSKRSKFREQPPVLIRDPESQKIDGPFP</sequence>
<dbReference type="Gene3D" id="3.30.420.10">
    <property type="entry name" value="Ribonuclease H-like superfamily/Ribonuclease H"/>
    <property type="match status" value="1"/>
</dbReference>
<dbReference type="PANTHER" id="PTHR41694:SF4">
    <property type="entry name" value="ENDOGENOUS RETROVIRUS GROUP K MEMBER 10 POL PROTEIN-RELATED"/>
    <property type="match status" value="1"/>
</dbReference>
<keyword evidence="6" id="KW-0862">Zinc</keyword>
<accession>A0A7K7ZG45</accession>
<proteinExistence type="predicted"/>
<dbReference type="GO" id="GO:0003964">
    <property type="term" value="F:RNA-directed DNA polymerase activity"/>
    <property type="evidence" value="ECO:0007669"/>
    <property type="project" value="UniProtKB-KW"/>
</dbReference>
<dbReference type="InterPro" id="IPR012337">
    <property type="entry name" value="RNaseH-like_sf"/>
</dbReference>
<dbReference type="GO" id="GO:0015074">
    <property type="term" value="P:DNA integration"/>
    <property type="evidence" value="ECO:0007669"/>
    <property type="project" value="InterPro"/>
</dbReference>
<keyword evidence="3" id="KW-0540">Nuclease</keyword>
<dbReference type="GO" id="GO:0035613">
    <property type="term" value="F:RNA stem-loop binding"/>
    <property type="evidence" value="ECO:0007669"/>
    <property type="project" value="TreeGrafter"/>
</dbReference>
<evidence type="ECO:0000256" key="9">
    <source>
        <dbReference type="SAM" id="MobiDB-lite"/>
    </source>
</evidence>
<dbReference type="GO" id="GO:0004519">
    <property type="term" value="F:endonuclease activity"/>
    <property type="evidence" value="ECO:0007669"/>
    <property type="project" value="UniProtKB-KW"/>
</dbReference>
<evidence type="ECO:0000313" key="11">
    <source>
        <dbReference type="EMBL" id="NXA88198.1"/>
    </source>
</evidence>
<evidence type="ECO:0000259" key="10">
    <source>
        <dbReference type="PROSITE" id="PS50994"/>
    </source>
</evidence>
<organism evidence="11 12">
    <name type="scientific">Melanocharis versteri</name>
    <name type="common">Fan-tailed berrypecker</name>
    <dbReference type="NCBI Taxonomy" id="254552"/>
    <lineage>
        <taxon>Eukaryota</taxon>
        <taxon>Metazoa</taxon>
        <taxon>Chordata</taxon>
        <taxon>Craniata</taxon>
        <taxon>Vertebrata</taxon>
        <taxon>Euteleostomi</taxon>
        <taxon>Archelosauria</taxon>
        <taxon>Archosauria</taxon>
        <taxon>Dinosauria</taxon>
        <taxon>Saurischia</taxon>
        <taxon>Theropoda</taxon>
        <taxon>Coelurosauria</taxon>
        <taxon>Aves</taxon>
        <taxon>Neognathae</taxon>
        <taxon>Neoaves</taxon>
        <taxon>Telluraves</taxon>
        <taxon>Australaves</taxon>
        <taxon>Passeriformes</taxon>
        <taxon>Passeroidea</taxon>
        <taxon>Melanocharitidae</taxon>
        <taxon>Melanocharis</taxon>
    </lineage>
</organism>
<dbReference type="PROSITE" id="PS50994">
    <property type="entry name" value="INTEGRASE"/>
    <property type="match status" value="1"/>
</dbReference>
<feature type="non-terminal residue" evidence="11">
    <location>
        <position position="1"/>
    </location>
</feature>
<name>A0A7K7ZG45_9PASE</name>
<dbReference type="GO" id="GO:0016787">
    <property type="term" value="F:hydrolase activity"/>
    <property type="evidence" value="ECO:0007669"/>
    <property type="project" value="UniProtKB-KW"/>
</dbReference>
<dbReference type="SUPFAM" id="SSF53098">
    <property type="entry name" value="Ribonuclease H-like"/>
    <property type="match status" value="1"/>
</dbReference>
<keyword evidence="1" id="KW-0808">Transferase</keyword>
<evidence type="ECO:0000256" key="4">
    <source>
        <dbReference type="ARBA" id="ARBA00022759"/>
    </source>
</evidence>
<evidence type="ECO:0000256" key="8">
    <source>
        <dbReference type="ARBA" id="ARBA00023268"/>
    </source>
</evidence>
<feature type="non-terminal residue" evidence="11">
    <location>
        <position position="98"/>
    </location>
</feature>
<dbReference type="InterPro" id="IPR036397">
    <property type="entry name" value="RNaseH_sf"/>
</dbReference>
<keyword evidence="7" id="KW-0695">RNA-directed DNA polymerase</keyword>
<dbReference type="EMBL" id="VZTG01002454">
    <property type="protein sequence ID" value="NXA88198.1"/>
    <property type="molecule type" value="Genomic_DNA"/>
</dbReference>